<feature type="compositionally biased region" description="Polar residues" evidence="1">
    <location>
        <begin position="459"/>
        <end position="505"/>
    </location>
</feature>
<feature type="region of interest" description="Disordered" evidence="1">
    <location>
        <begin position="343"/>
        <end position="403"/>
    </location>
</feature>
<sequence length="1620" mass="173270">MNRFRKKSDAKRTQVPASLTAHPALAPVGGLLELPSVDDFRTSLILPDLSRRFSLLRKSTGEPISLHDMRSRFAEQRVKGAGNTISEEEEEMLFDALNRMRSGGSVQKSGGGNDSSETQVPSSAPHSVSNFEQNEARQSTMSSTTSSSGVGVLSPSPSFTKRRSNNFFGSSHHRDQGYIRQASLPRSGSNRSVLSGTPSEMTTLTSAYTYSDSIRPATPEDSSTTTSVASSPNDKVSGIRSAPLNAPKPFETLTGTVTELRFAKPLTKAQLQRMSVTLEEVIREIEEDSADDKVLLPRSHPHSDVGDPLPNEDHALPQVSFEASNLEIGTNWLAEDNMTAAAPAPSVTSADSPYRAASPVPRIPGYIPGMPRPMTPREADLDDQRANSTTPRATSPMTSHDHPLSPLLANSMLRRGSNASASYPTPTSPITSQFTSMADSGRYTPDRPRNGDLFELGQPQDSSLVGQRRPSSPLTGTAFQNMHNSSRPSTPSNVTWNVPPKSSNQKPKHGRNGSFVAHHRAGSSVSITDSSDTQQGGNVDRSKTITRSVRSPFRATSPAIDGGQSNVDPDQLNVALDTSNDSPSMIPRLELGSPFGTSNNNVRSPTPTHPSSRSYHSPSSSDNDPLRSRLGSPLTTPSSSPFPPRLQSPLIYSAGSNSSNSSLVSAGSSYHSWDEEHPNGIHTFGLLGHMDRKTPAWHDVSTPGQASMGRTTLTSHLTDESENILRQNAGLTKTDLALIQGRLLEAAQDKAKTPEPRALRRRRPSNAHSIQSIGGRDSRTTSPAPQSPTTTSFSRAADHTAKANALLNSVVDSIQEPPPVDIAPVAVVVPLDGENGGLDVEESSPSRRNKDLADAIFGHSTDETTQFHSDNQPTDDNLSPLPSDNEAAPQGLAVTESMQGEVPAADASPNVEQVEAPTKSPQIDQLLLMKQVQERADAAMAQLRRSPMTNSPNGSIQRKRVNPHDISSPRLFQSSTSVDKLPSVPTPTPPPITVSPPANEQTHSTSKITSRIKKLTGTLRVKNRTPNGDEVTPWTLDPTSPTVGRQGSQKMTSQTVVNPPASASTASLSRFRSSEPPASAGPSLKSFMSRFRRRGQVSESDIHRQTISPPPVRSPVIQSATLGSDRKYYTPPHSAPAVNGLTFSRAQAQSGGYQSSSTLTPPRTMSAISSPTSSSLPGTAVIHDTEPSQVTPVSPDTIAEPDTVPELDVVRETEADIAASRGSGAASPADQAALKQLFDAAENLGLDQDALGALLARSTSAGSRAGWTPGVTRNISQSMSTSNVDRARSPTADRLTSRTPEMIRKGSMRSPADYGQTRRPRDIPEGQADPGNSVVRRTLIFPSGNGSTTDLTTLLRKASKSRRRASATSVSTRSVQDRVPTPPPPTRAKRFSADSSPPVPRLPSSFPASSQSSNFLSPSGTGEAGFEKSNSTYDSLYEMYVGDRTGGSQGGDYAERNSSVENVANGEGQAVEVIEMANGETIWSIVNGLRGDDSESVYQNRISVASEFSVSPQESEGDHQLFFKEHVRNTSKGSNTSFLSRKKTLNAGLNRPETKVFYSSSTQISRLIETLSRGVDAGSFNIKPKAAPGHSHSSSVNSETDMNWTVEERLEHMLGSMGAA</sequence>
<feature type="compositionally biased region" description="Low complexity" evidence="1">
    <location>
        <begin position="653"/>
        <end position="669"/>
    </location>
</feature>
<feature type="compositionally biased region" description="Pro residues" evidence="1">
    <location>
        <begin position="984"/>
        <end position="994"/>
    </location>
</feature>
<evidence type="ECO:0000256" key="1">
    <source>
        <dbReference type="SAM" id="MobiDB-lite"/>
    </source>
</evidence>
<feature type="compositionally biased region" description="Basic and acidic residues" evidence="1">
    <location>
        <begin position="375"/>
        <end position="385"/>
    </location>
</feature>
<keyword evidence="3" id="KW-1185">Reference proteome</keyword>
<feature type="region of interest" description="Disordered" evidence="1">
    <location>
        <begin position="863"/>
        <end position="888"/>
    </location>
</feature>
<feature type="region of interest" description="Disordered" evidence="1">
    <location>
        <begin position="417"/>
        <end position="669"/>
    </location>
</feature>
<name>A0A4Y7QKZ3_9AGAM</name>
<proteinExistence type="predicted"/>
<feature type="compositionally biased region" description="Polar residues" evidence="1">
    <location>
        <begin position="386"/>
        <end position="398"/>
    </location>
</feature>
<feature type="compositionally biased region" description="Polar residues" evidence="1">
    <location>
        <begin position="863"/>
        <end position="882"/>
    </location>
</feature>
<feature type="region of interest" description="Disordered" evidence="1">
    <location>
        <begin position="1261"/>
        <end position="1428"/>
    </location>
</feature>
<feature type="region of interest" description="Disordered" evidence="1">
    <location>
        <begin position="747"/>
        <end position="796"/>
    </location>
</feature>
<feature type="compositionally biased region" description="Polar residues" evidence="1">
    <location>
        <begin position="104"/>
        <end position="138"/>
    </location>
</feature>
<feature type="compositionally biased region" description="Polar residues" evidence="1">
    <location>
        <begin position="220"/>
        <end position="234"/>
    </location>
</feature>
<evidence type="ECO:0000313" key="2">
    <source>
        <dbReference type="EMBL" id="TDL27580.1"/>
    </source>
</evidence>
<feature type="compositionally biased region" description="Low complexity" evidence="1">
    <location>
        <begin position="780"/>
        <end position="794"/>
    </location>
</feature>
<dbReference type="EMBL" id="ML170159">
    <property type="protein sequence ID" value="TDL27580.1"/>
    <property type="molecule type" value="Genomic_DNA"/>
</dbReference>
<feature type="compositionally biased region" description="Polar residues" evidence="1">
    <location>
        <begin position="417"/>
        <end position="438"/>
    </location>
</feature>
<feature type="compositionally biased region" description="Low complexity" evidence="1">
    <location>
        <begin position="603"/>
        <end position="621"/>
    </location>
</feature>
<feature type="compositionally biased region" description="Low complexity" evidence="1">
    <location>
        <begin position="1166"/>
        <end position="1175"/>
    </location>
</feature>
<feature type="compositionally biased region" description="Low complexity" evidence="1">
    <location>
        <begin position="139"/>
        <end position="158"/>
    </location>
</feature>
<feature type="compositionally biased region" description="Polar residues" evidence="1">
    <location>
        <begin position="523"/>
        <end position="537"/>
    </location>
</feature>
<dbReference type="Proteomes" id="UP000294933">
    <property type="component" value="Unassembled WGS sequence"/>
</dbReference>
<feature type="region of interest" description="Disordered" evidence="1">
    <location>
        <begin position="1148"/>
        <end position="1176"/>
    </location>
</feature>
<dbReference type="OrthoDB" id="3259825at2759"/>
<feature type="compositionally biased region" description="Polar residues" evidence="1">
    <location>
        <begin position="184"/>
        <end position="212"/>
    </location>
</feature>
<gene>
    <name evidence="2" type="ORF">BD410DRAFT_762665</name>
</gene>
<feature type="compositionally biased region" description="Low complexity" evidence="1">
    <location>
        <begin position="343"/>
        <end position="353"/>
    </location>
</feature>
<feature type="compositionally biased region" description="Basic residues" evidence="1">
    <location>
        <begin position="506"/>
        <end position="521"/>
    </location>
</feature>
<feature type="compositionally biased region" description="Polar residues" evidence="1">
    <location>
        <begin position="947"/>
        <end position="956"/>
    </location>
</feature>
<feature type="region of interest" description="Disordered" evidence="1">
    <location>
        <begin position="1096"/>
        <end position="1116"/>
    </location>
</feature>
<feature type="compositionally biased region" description="Low complexity" evidence="1">
    <location>
        <begin position="628"/>
        <end position="639"/>
    </location>
</feature>
<feature type="region of interest" description="Disordered" evidence="1">
    <location>
        <begin position="102"/>
        <end position="243"/>
    </location>
</feature>
<organism evidence="2 3">
    <name type="scientific">Rickenella mellea</name>
    <dbReference type="NCBI Taxonomy" id="50990"/>
    <lineage>
        <taxon>Eukaryota</taxon>
        <taxon>Fungi</taxon>
        <taxon>Dikarya</taxon>
        <taxon>Basidiomycota</taxon>
        <taxon>Agaricomycotina</taxon>
        <taxon>Agaricomycetes</taxon>
        <taxon>Hymenochaetales</taxon>
        <taxon>Rickenellaceae</taxon>
        <taxon>Rickenella</taxon>
    </lineage>
</organism>
<feature type="region of interest" description="Disordered" evidence="1">
    <location>
        <begin position="946"/>
        <end position="1084"/>
    </location>
</feature>
<feature type="compositionally biased region" description="Polar residues" evidence="1">
    <location>
        <begin position="1271"/>
        <end position="1284"/>
    </location>
</feature>
<protein>
    <submittedName>
        <fullName evidence="2">Uncharacterized protein</fullName>
    </submittedName>
</protein>
<feature type="compositionally biased region" description="Low complexity" evidence="1">
    <location>
        <begin position="1402"/>
        <end position="1419"/>
    </location>
</feature>
<accession>A0A4Y7QKZ3</accession>
<feature type="compositionally biased region" description="Polar residues" evidence="1">
    <location>
        <begin position="1037"/>
        <end position="1071"/>
    </location>
</feature>
<dbReference type="VEuPathDB" id="FungiDB:BD410DRAFT_762665"/>
<evidence type="ECO:0000313" key="3">
    <source>
        <dbReference type="Proteomes" id="UP000294933"/>
    </source>
</evidence>
<dbReference type="STRING" id="50990.A0A4Y7QKZ3"/>
<feature type="compositionally biased region" description="Low complexity" evidence="1">
    <location>
        <begin position="1148"/>
        <end position="1157"/>
    </location>
</feature>
<reference evidence="2 3" key="1">
    <citation type="submission" date="2018-06" db="EMBL/GenBank/DDBJ databases">
        <title>A transcriptomic atlas of mushroom development highlights an independent origin of complex multicellularity.</title>
        <authorList>
            <consortium name="DOE Joint Genome Institute"/>
            <person name="Krizsan K."/>
            <person name="Almasi E."/>
            <person name="Merenyi Z."/>
            <person name="Sahu N."/>
            <person name="Viragh M."/>
            <person name="Koszo T."/>
            <person name="Mondo S."/>
            <person name="Kiss B."/>
            <person name="Balint B."/>
            <person name="Kues U."/>
            <person name="Barry K."/>
            <person name="Hegedus J.C."/>
            <person name="Henrissat B."/>
            <person name="Johnson J."/>
            <person name="Lipzen A."/>
            <person name="Ohm R."/>
            <person name="Nagy I."/>
            <person name="Pangilinan J."/>
            <person name="Yan J."/>
            <person name="Xiong Y."/>
            <person name="Grigoriev I.V."/>
            <person name="Hibbett D.S."/>
            <person name="Nagy L.G."/>
        </authorList>
    </citation>
    <scope>NUCLEOTIDE SEQUENCE [LARGE SCALE GENOMIC DNA]</scope>
    <source>
        <strain evidence="2 3">SZMC22713</strain>
    </source>
</reference>
<feature type="compositionally biased region" description="Polar residues" evidence="1">
    <location>
        <begin position="998"/>
        <end position="1009"/>
    </location>
</feature>
<feature type="compositionally biased region" description="Basic and acidic residues" evidence="1">
    <location>
        <begin position="747"/>
        <end position="758"/>
    </location>
</feature>